<organism evidence="2 3">
    <name type="scientific">Corallococcus exercitus</name>
    <dbReference type="NCBI Taxonomy" id="2316736"/>
    <lineage>
        <taxon>Bacteria</taxon>
        <taxon>Pseudomonadati</taxon>
        <taxon>Myxococcota</taxon>
        <taxon>Myxococcia</taxon>
        <taxon>Myxococcales</taxon>
        <taxon>Cystobacterineae</taxon>
        <taxon>Myxococcaceae</taxon>
        <taxon>Corallococcus</taxon>
    </lineage>
</organism>
<gene>
    <name evidence="2" type="ORF">HNS30_39260</name>
</gene>
<dbReference type="Proteomes" id="UP000528460">
    <property type="component" value="Unassembled WGS sequence"/>
</dbReference>
<dbReference type="EMBL" id="JABFJW010000624">
    <property type="protein sequence ID" value="NOK15065.1"/>
    <property type="molecule type" value="Genomic_DNA"/>
</dbReference>
<accession>A0A7Y4K1H4</accession>
<evidence type="ECO:0000313" key="2">
    <source>
        <dbReference type="EMBL" id="NOK15065.1"/>
    </source>
</evidence>
<reference evidence="2 3" key="1">
    <citation type="submission" date="2020-05" db="EMBL/GenBank/DDBJ databases">
        <authorList>
            <person name="Whitworth D."/>
        </authorList>
    </citation>
    <scope>NUCLEOTIDE SEQUENCE [LARGE SCALE GENOMIC DNA]</scope>
    <source>
        <strain evidence="2 3">CA046A</strain>
    </source>
</reference>
<dbReference type="AlphaFoldDB" id="A0A7Y4K1H4"/>
<evidence type="ECO:0000256" key="1">
    <source>
        <dbReference type="SAM" id="MobiDB-lite"/>
    </source>
</evidence>
<comment type="caution">
    <text evidence="2">The sequence shown here is derived from an EMBL/GenBank/DDBJ whole genome shotgun (WGS) entry which is preliminary data.</text>
</comment>
<feature type="region of interest" description="Disordered" evidence="1">
    <location>
        <begin position="40"/>
        <end position="63"/>
    </location>
</feature>
<sequence>VATQASKAINFSKDAFQQIKNIKDGAQGILGKTNLDFVRNPTPVGTGFPGVGTGLHPEAGQGT</sequence>
<name>A0A7Y4K1H4_9BACT</name>
<evidence type="ECO:0000313" key="3">
    <source>
        <dbReference type="Proteomes" id="UP000528460"/>
    </source>
</evidence>
<feature type="non-terminal residue" evidence="2">
    <location>
        <position position="1"/>
    </location>
</feature>
<proteinExistence type="predicted"/>
<protein>
    <submittedName>
        <fullName evidence="2">Uncharacterized protein</fullName>
    </submittedName>
</protein>